<dbReference type="WBParaSite" id="L893_g27020.t1">
    <property type="protein sequence ID" value="L893_g27020.t1"/>
    <property type="gene ID" value="L893_g27020"/>
</dbReference>
<keyword evidence="2 5" id="KW-0812">Transmembrane</keyword>
<feature type="transmembrane region" description="Helical" evidence="5">
    <location>
        <begin position="20"/>
        <end position="46"/>
    </location>
</feature>
<proteinExistence type="predicted"/>
<keyword evidence="7" id="KW-1185">Reference proteome</keyword>
<dbReference type="InterPro" id="IPR017452">
    <property type="entry name" value="GPCR_Rhodpsn_7TM"/>
</dbReference>
<keyword evidence="4 5" id="KW-0472">Membrane</keyword>
<dbReference type="AlphaFoldDB" id="A0A1I7ZJJ5"/>
<evidence type="ECO:0000256" key="1">
    <source>
        <dbReference type="ARBA" id="ARBA00004370"/>
    </source>
</evidence>
<organism evidence="7 8">
    <name type="scientific">Steinernema glaseri</name>
    <dbReference type="NCBI Taxonomy" id="37863"/>
    <lineage>
        <taxon>Eukaryota</taxon>
        <taxon>Metazoa</taxon>
        <taxon>Ecdysozoa</taxon>
        <taxon>Nematoda</taxon>
        <taxon>Chromadorea</taxon>
        <taxon>Rhabditida</taxon>
        <taxon>Tylenchina</taxon>
        <taxon>Panagrolaimomorpha</taxon>
        <taxon>Strongyloidoidea</taxon>
        <taxon>Steinernematidae</taxon>
        <taxon>Steinernema</taxon>
    </lineage>
</organism>
<dbReference type="CDD" id="cd14978">
    <property type="entry name" value="7tmA_FMRFamide_R-like"/>
    <property type="match status" value="1"/>
</dbReference>
<feature type="transmembrane region" description="Helical" evidence="5">
    <location>
        <begin position="121"/>
        <end position="139"/>
    </location>
</feature>
<feature type="transmembrane region" description="Helical" evidence="5">
    <location>
        <begin position="67"/>
        <end position="89"/>
    </location>
</feature>
<protein>
    <submittedName>
        <fullName evidence="8">G_PROTEIN_RECEP_F1_2 domain-containing protein</fullName>
    </submittedName>
</protein>
<feature type="transmembrane region" description="Helical" evidence="5">
    <location>
        <begin position="175"/>
        <end position="199"/>
    </location>
</feature>
<keyword evidence="3 5" id="KW-1133">Transmembrane helix</keyword>
<dbReference type="SUPFAM" id="SSF81321">
    <property type="entry name" value="Family A G protein-coupled receptor-like"/>
    <property type="match status" value="1"/>
</dbReference>
<dbReference type="GO" id="GO:0016020">
    <property type="term" value="C:membrane"/>
    <property type="evidence" value="ECO:0007669"/>
    <property type="project" value="UniProtKB-SubCell"/>
</dbReference>
<feature type="domain" description="G-protein coupled receptors family 1 profile" evidence="6">
    <location>
        <begin position="1"/>
        <end position="234"/>
    </location>
</feature>
<dbReference type="Proteomes" id="UP000095287">
    <property type="component" value="Unplaced"/>
</dbReference>
<dbReference type="Gene3D" id="1.20.1070.10">
    <property type="entry name" value="Rhodopsin 7-helix transmembrane proteins"/>
    <property type="match status" value="1"/>
</dbReference>
<feature type="transmembrane region" description="Helical" evidence="5">
    <location>
        <begin position="211"/>
        <end position="233"/>
    </location>
</feature>
<evidence type="ECO:0000259" key="6">
    <source>
        <dbReference type="PROSITE" id="PS50262"/>
    </source>
</evidence>
<comment type="subcellular location">
    <subcellularLocation>
        <location evidence="1">Membrane</location>
    </subcellularLocation>
</comment>
<evidence type="ECO:0000256" key="2">
    <source>
        <dbReference type="ARBA" id="ARBA00022692"/>
    </source>
</evidence>
<accession>A0A1I7ZJJ5</accession>
<evidence type="ECO:0000313" key="8">
    <source>
        <dbReference type="WBParaSite" id="L893_g27020.t1"/>
    </source>
</evidence>
<evidence type="ECO:0000313" key="7">
    <source>
        <dbReference type="Proteomes" id="UP000095287"/>
    </source>
</evidence>
<dbReference type="GO" id="GO:0004930">
    <property type="term" value="F:G protein-coupled receptor activity"/>
    <property type="evidence" value="ECO:0007669"/>
    <property type="project" value="InterPro"/>
</dbReference>
<evidence type="ECO:0000256" key="5">
    <source>
        <dbReference type="SAM" id="Phobius"/>
    </source>
</evidence>
<dbReference type="PANTHER" id="PTHR46709:SF4">
    <property type="entry name" value="G-PROTEIN COUPLED RECEPTORS FAMILY 1 PROFILE DOMAIN-CONTAINING PROTEIN"/>
    <property type="match status" value="1"/>
</dbReference>
<dbReference type="Pfam" id="PF00001">
    <property type="entry name" value="7tm_1"/>
    <property type="match status" value="1"/>
</dbReference>
<name>A0A1I7ZJJ5_9BILA</name>
<dbReference type="InterPro" id="IPR000276">
    <property type="entry name" value="GPCR_Rhodpsn"/>
</dbReference>
<evidence type="ECO:0000256" key="4">
    <source>
        <dbReference type="ARBA" id="ARBA00023136"/>
    </source>
</evidence>
<dbReference type="PANTHER" id="PTHR46709">
    <property type="entry name" value="PROTEIN CBG23488-RELATED"/>
    <property type="match status" value="1"/>
</dbReference>
<reference evidence="8" key="1">
    <citation type="submission" date="2016-11" db="UniProtKB">
        <authorList>
            <consortium name="WormBaseParasite"/>
        </authorList>
    </citation>
    <scope>IDENTIFICATION</scope>
</reference>
<dbReference type="PROSITE" id="PS50262">
    <property type="entry name" value="G_PROTEIN_RECEP_F1_2"/>
    <property type="match status" value="1"/>
</dbReference>
<sequence>MSVSLLLDYVESVWLLRAWFAYMVPMITISHIAMTSSSFLILAASFERYITTVQPNRTRVLRKYRRQIAAGAVLLGVITKISLAFEFSITFNEECVNTMSEYALHLAPLAQNEHYNLFWRLWFRNIITSLLPFFLLAFMNTRIVAVLQRTDFELLTVEKISEAQRKSRVRAATRTLLLVVFMYLLSNVLNVIVTIWEYIDMRSLSEDFLPFYIFSVDIVSLLTILAAALRLPIYLTCQPHLRREFLEYARTWFRRRETRPVQPQDEQLKRITGLGYTALLMKIGAALIRQPHFEAIETASVLSSCDSTSEEVFL</sequence>
<evidence type="ECO:0000256" key="3">
    <source>
        <dbReference type="ARBA" id="ARBA00022989"/>
    </source>
</evidence>